<reference evidence="5" key="1">
    <citation type="submission" date="2018-05" db="EMBL/GenBank/DDBJ databases">
        <authorList>
            <person name="Lanie J.A."/>
            <person name="Ng W.-L."/>
            <person name="Kazmierczak K.M."/>
            <person name="Andrzejewski T.M."/>
            <person name="Davidsen T.M."/>
            <person name="Wayne K.J."/>
            <person name="Tettelin H."/>
            <person name="Glass J.I."/>
            <person name="Rusch D."/>
            <person name="Podicherti R."/>
            <person name="Tsui H.-C.T."/>
            <person name="Winkler M.E."/>
        </authorList>
    </citation>
    <scope>NUCLEOTIDE SEQUENCE</scope>
</reference>
<keyword evidence="3" id="KW-0460">Magnesium</keyword>
<dbReference type="InterPro" id="IPR040442">
    <property type="entry name" value="Pyrv_kinase-like_dom_sf"/>
</dbReference>
<evidence type="ECO:0000256" key="3">
    <source>
        <dbReference type="ARBA" id="ARBA00022842"/>
    </source>
</evidence>
<dbReference type="Pfam" id="PF03328">
    <property type="entry name" value="HpcH_HpaI"/>
    <property type="match status" value="1"/>
</dbReference>
<dbReference type="SUPFAM" id="SSF51621">
    <property type="entry name" value="Phosphoenolpyruvate/pyruvate domain"/>
    <property type="match status" value="1"/>
</dbReference>
<proteinExistence type="predicted"/>
<evidence type="ECO:0000259" key="4">
    <source>
        <dbReference type="Pfam" id="PF03328"/>
    </source>
</evidence>
<organism evidence="5">
    <name type="scientific">marine metagenome</name>
    <dbReference type="NCBI Taxonomy" id="408172"/>
    <lineage>
        <taxon>unclassified sequences</taxon>
        <taxon>metagenomes</taxon>
        <taxon>ecological metagenomes</taxon>
    </lineage>
</organism>
<dbReference type="GO" id="GO:0000287">
    <property type="term" value="F:magnesium ion binding"/>
    <property type="evidence" value="ECO:0007669"/>
    <property type="project" value="TreeGrafter"/>
</dbReference>
<evidence type="ECO:0000256" key="1">
    <source>
        <dbReference type="ARBA" id="ARBA00001946"/>
    </source>
</evidence>
<evidence type="ECO:0000313" key="5">
    <source>
        <dbReference type="EMBL" id="SVC15432.1"/>
    </source>
</evidence>
<protein>
    <recommendedName>
        <fullName evidence="4">HpcH/HpaI aldolase/citrate lyase domain-containing protein</fullName>
    </recommendedName>
</protein>
<dbReference type="Gene3D" id="3.20.20.60">
    <property type="entry name" value="Phosphoenolpyruvate-binding domains"/>
    <property type="match status" value="1"/>
</dbReference>
<dbReference type="InterPro" id="IPR005000">
    <property type="entry name" value="Aldolase/citrate-lyase_domain"/>
</dbReference>
<name>A0A382JVR5_9ZZZZ</name>
<dbReference type="GO" id="GO:0006107">
    <property type="term" value="P:oxaloacetate metabolic process"/>
    <property type="evidence" value="ECO:0007669"/>
    <property type="project" value="TreeGrafter"/>
</dbReference>
<keyword evidence="2" id="KW-0479">Metal-binding</keyword>
<dbReference type="EMBL" id="UINC01076350">
    <property type="protein sequence ID" value="SVC15432.1"/>
    <property type="molecule type" value="Genomic_DNA"/>
</dbReference>
<gene>
    <name evidence="5" type="ORF">METZ01_LOCUS268286</name>
</gene>
<sequence>MFVPAVRPDRYPKALATGADAVCIDLEDGVSFADKDQARTAALDLFRSRVTTRAEVSLRINDPKTDLGQRDLEALCQADVRPDALMLPKCDSPEEVRDVSNALSS</sequence>
<dbReference type="GO" id="GO:0003824">
    <property type="term" value="F:catalytic activity"/>
    <property type="evidence" value="ECO:0007669"/>
    <property type="project" value="InterPro"/>
</dbReference>
<dbReference type="PANTHER" id="PTHR32308:SF0">
    <property type="entry name" value="HPCH_HPAI ALDOLASE_CITRATE LYASE DOMAIN-CONTAINING PROTEIN"/>
    <property type="match status" value="1"/>
</dbReference>
<comment type="cofactor">
    <cofactor evidence="1">
        <name>Mg(2+)</name>
        <dbReference type="ChEBI" id="CHEBI:18420"/>
    </cofactor>
</comment>
<feature type="non-terminal residue" evidence="5">
    <location>
        <position position="105"/>
    </location>
</feature>
<dbReference type="PANTHER" id="PTHR32308">
    <property type="entry name" value="LYASE BETA SUBUNIT, PUTATIVE (AFU_ORTHOLOGUE AFUA_4G13030)-RELATED"/>
    <property type="match status" value="1"/>
</dbReference>
<evidence type="ECO:0000256" key="2">
    <source>
        <dbReference type="ARBA" id="ARBA00022723"/>
    </source>
</evidence>
<accession>A0A382JVR5</accession>
<dbReference type="AlphaFoldDB" id="A0A382JVR5"/>
<feature type="domain" description="HpcH/HpaI aldolase/citrate lyase" evidence="4">
    <location>
        <begin position="1"/>
        <end position="103"/>
    </location>
</feature>
<dbReference type="InterPro" id="IPR015813">
    <property type="entry name" value="Pyrv/PenolPyrv_kinase-like_dom"/>
</dbReference>